<evidence type="ECO:0000256" key="5">
    <source>
        <dbReference type="ARBA" id="ARBA00022741"/>
    </source>
</evidence>
<dbReference type="GO" id="GO:0046872">
    <property type="term" value="F:metal ion binding"/>
    <property type="evidence" value="ECO:0007669"/>
    <property type="project" value="UniProtKB-KW"/>
</dbReference>
<dbReference type="GO" id="GO:0005525">
    <property type="term" value="F:GTP binding"/>
    <property type="evidence" value="ECO:0007669"/>
    <property type="project" value="UniProtKB-UniRule"/>
</dbReference>
<keyword evidence="6 10" id="KW-0378">Hydrolase</keyword>
<dbReference type="NCBIfam" id="TIGR00157">
    <property type="entry name" value="ribosome small subunit-dependent GTPase A"/>
    <property type="match status" value="1"/>
</dbReference>
<feature type="binding site" evidence="10">
    <location>
        <position position="291"/>
    </location>
    <ligand>
        <name>Zn(2+)</name>
        <dbReference type="ChEBI" id="CHEBI:29105"/>
    </ligand>
</feature>
<comment type="caution">
    <text evidence="13">The sequence shown here is derived from an EMBL/GenBank/DDBJ whole genome shotgun (WGS) entry which is preliminary data.</text>
</comment>
<keyword evidence="5 10" id="KW-0547">Nucleotide-binding</keyword>
<accession>A0A1C0Y6U9</accession>
<keyword evidence="4 10" id="KW-0699">rRNA-binding</keyword>
<sequence length="356" mass="39744">MNLETLGFTTYFEQQLEQLRAPFATKALHVGRVVLEHKHMYRVITEQREVLATVSGSFAHEAIAREQYPAVGDFVLIEYMDGEDRAVIHALFTRSSKFARKVAGRDIEEQIVAVNVDVLLLVMSVNDDFNIRRLERYIAAAWDSGAQPIVVLTKTDLCDDVTPFIEQVEQVAFGIDVYAVSVVTQHGLAALISRLTVGKTAALVGSSGAGKSSLTNALGQNEHMQVASIREDDAKGRHTTTHRELVVLPSGACLIDTPGMRELQLWTDSDSVGASFQDIEELSEQCRFRNCTHANEPGCAVVEAREQGVLTEERWQNYVKLQREAAYLAQKTSRDAQLAEKRKWKQISKGLKKKKR</sequence>
<evidence type="ECO:0000259" key="11">
    <source>
        <dbReference type="PROSITE" id="PS50936"/>
    </source>
</evidence>
<dbReference type="EMBL" id="MASJ01000039">
    <property type="protein sequence ID" value="OCS82907.1"/>
    <property type="molecule type" value="Genomic_DNA"/>
</dbReference>
<dbReference type="PANTHER" id="PTHR32120">
    <property type="entry name" value="SMALL RIBOSOMAL SUBUNIT BIOGENESIS GTPASE RSGA"/>
    <property type="match status" value="1"/>
</dbReference>
<dbReference type="HAMAP" id="MF_01820">
    <property type="entry name" value="GTPase_RsgA"/>
    <property type="match status" value="1"/>
</dbReference>
<comment type="function">
    <text evidence="10">One of several proteins that assist in the late maturation steps of the functional core of the 30S ribosomal subunit. Helps release RbfA from mature subunits. May play a role in the assembly of ribosomal proteins into the subunit. Circularly permuted GTPase that catalyzes slow GTP hydrolysis, GTPase activity is stimulated by the 30S ribosomal subunit.</text>
</comment>
<keyword evidence="1 10" id="KW-0963">Cytoplasm</keyword>
<comment type="cofactor">
    <cofactor evidence="10">
        <name>Zn(2+)</name>
        <dbReference type="ChEBI" id="CHEBI:29105"/>
    </cofactor>
    <text evidence="10">Binds 1 zinc ion per subunit.</text>
</comment>
<evidence type="ECO:0000256" key="8">
    <source>
        <dbReference type="ARBA" id="ARBA00022884"/>
    </source>
</evidence>
<dbReference type="InterPro" id="IPR012340">
    <property type="entry name" value="NA-bd_OB-fold"/>
</dbReference>
<keyword evidence="2 10" id="KW-0690">Ribosome biogenesis</keyword>
<dbReference type="GO" id="GO:0019843">
    <property type="term" value="F:rRNA binding"/>
    <property type="evidence" value="ECO:0007669"/>
    <property type="project" value="UniProtKB-KW"/>
</dbReference>
<dbReference type="InterPro" id="IPR030378">
    <property type="entry name" value="G_CP_dom"/>
</dbReference>
<feature type="binding site" evidence="10">
    <location>
        <position position="299"/>
    </location>
    <ligand>
        <name>Zn(2+)</name>
        <dbReference type="ChEBI" id="CHEBI:29105"/>
    </ligand>
</feature>
<organism evidence="13 14">
    <name type="scientific">Caryophanon tenue</name>
    <dbReference type="NCBI Taxonomy" id="33978"/>
    <lineage>
        <taxon>Bacteria</taxon>
        <taxon>Bacillati</taxon>
        <taxon>Bacillota</taxon>
        <taxon>Bacilli</taxon>
        <taxon>Bacillales</taxon>
        <taxon>Caryophanaceae</taxon>
        <taxon>Caryophanon</taxon>
    </lineage>
</organism>
<reference evidence="13 14" key="1">
    <citation type="submission" date="2016-07" db="EMBL/GenBank/DDBJ databases">
        <title>Caryophanon tenue genome sequencing.</title>
        <authorList>
            <person name="Verma A."/>
            <person name="Pal Y."/>
            <person name="Krishnamurthi S."/>
        </authorList>
    </citation>
    <scope>NUCLEOTIDE SEQUENCE [LARGE SCALE GENOMIC DNA]</scope>
    <source>
        <strain evidence="13 14">DSM 14152</strain>
    </source>
</reference>
<keyword evidence="14" id="KW-1185">Reference proteome</keyword>
<evidence type="ECO:0000259" key="12">
    <source>
        <dbReference type="PROSITE" id="PS51721"/>
    </source>
</evidence>
<dbReference type="OrthoDB" id="9809485at2"/>
<dbReference type="InterPro" id="IPR027417">
    <property type="entry name" value="P-loop_NTPase"/>
</dbReference>
<feature type="domain" description="EngC GTPase" evidence="11">
    <location>
        <begin position="114"/>
        <end position="261"/>
    </location>
</feature>
<comment type="subunit">
    <text evidence="10">Monomer. Associates with 30S ribosomal subunit, binds 16S rRNA.</text>
</comment>
<evidence type="ECO:0000256" key="1">
    <source>
        <dbReference type="ARBA" id="ARBA00022490"/>
    </source>
</evidence>
<comment type="similarity">
    <text evidence="10">Belongs to the TRAFAC class YlqF/YawG GTPase family. RsgA subfamily.</text>
</comment>
<dbReference type="Pfam" id="PF03193">
    <property type="entry name" value="RsgA_GTPase"/>
    <property type="match status" value="1"/>
</dbReference>
<dbReference type="RefSeq" id="WP_066547593.1">
    <property type="nucleotide sequence ID" value="NZ_MASJ01000039.1"/>
</dbReference>
<dbReference type="SUPFAM" id="SSF50249">
    <property type="entry name" value="Nucleic acid-binding proteins"/>
    <property type="match status" value="1"/>
</dbReference>
<dbReference type="CDD" id="cd01854">
    <property type="entry name" value="YjeQ_EngC"/>
    <property type="match status" value="1"/>
</dbReference>
<dbReference type="InterPro" id="IPR010914">
    <property type="entry name" value="RsgA_GTPase_dom"/>
</dbReference>
<dbReference type="EC" id="3.6.1.-" evidence="10"/>
<gene>
    <name evidence="10" type="primary">rsgA</name>
    <name evidence="13" type="ORF">A6M13_05770</name>
</gene>
<feature type="domain" description="CP-type G" evidence="12">
    <location>
        <begin position="105"/>
        <end position="263"/>
    </location>
</feature>
<evidence type="ECO:0000313" key="14">
    <source>
        <dbReference type="Proteomes" id="UP000093199"/>
    </source>
</evidence>
<dbReference type="GO" id="GO:0003924">
    <property type="term" value="F:GTPase activity"/>
    <property type="evidence" value="ECO:0007669"/>
    <property type="project" value="UniProtKB-UniRule"/>
</dbReference>
<dbReference type="GO" id="GO:0005737">
    <property type="term" value="C:cytoplasm"/>
    <property type="evidence" value="ECO:0007669"/>
    <property type="project" value="UniProtKB-SubCell"/>
</dbReference>
<evidence type="ECO:0000256" key="7">
    <source>
        <dbReference type="ARBA" id="ARBA00022833"/>
    </source>
</evidence>
<name>A0A1C0Y6U9_9BACL</name>
<dbReference type="STRING" id="33978.A6M13_05770"/>
<evidence type="ECO:0000313" key="13">
    <source>
        <dbReference type="EMBL" id="OCS82907.1"/>
    </source>
</evidence>
<feature type="binding site" evidence="10">
    <location>
        <begin position="205"/>
        <end position="213"/>
    </location>
    <ligand>
        <name>GTP</name>
        <dbReference type="ChEBI" id="CHEBI:37565"/>
    </ligand>
</feature>
<evidence type="ECO:0000256" key="3">
    <source>
        <dbReference type="ARBA" id="ARBA00022723"/>
    </source>
</evidence>
<keyword evidence="8 10" id="KW-0694">RNA-binding</keyword>
<evidence type="ECO:0000256" key="10">
    <source>
        <dbReference type="HAMAP-Rule" id="MF_01820"/>
    </source>
</evidence>
<comment type="subcellular location">
    <subcellularLocation>
        <location evidence="10">Cytoplasm</location>
    </subcellularLocation>
</comment>
<dbReference type="AlphaFoldDB" id="A0A1C0Y6U9"/>
<dbReference type="Gene3D" id="1.10.40.50">
    <property type="entry name" value="Probable gtpase engc, domain 3"/>
    <property type="match status" value="1"/>
</dbReference>
<evidence type="ECO:0000256" key="4">
    <source>
        <dbReference type="ARBA" id="ARBA00022730"/>
    </source>
</evidence>
<evidence type="ECO:0000256" key="9">
    <source>
        <dbReference type="ARBA" id="ARBA00023134"/>
    </source>
</evidence>
<keyword evidence="3 10" id="KW-0479">Metal-binding</keyword>
<proteinExistence type="inferred from homology"/>
<dbReference type="Gene3D" id="3.40.50.300">
    <property type="entry name" value="P-loop containing nucleotide triphosphate hydrolases"/>
    <property type="match status" value="1"/>
</dbReference>
<dbReference type="GO" id="GO:0042274">
    <property type="term" value="P:ribosomal small subunit biogenesis"/>
    <property type="evidence" value="ECO:0007669"/>
    <property type="project" value="UniProtKB-UniRule"/>
</dbReference>
<dbReference type="PANTHER" id="PTHR32120:SF10">
    <property type="entry name" value="SMALL RIBOSOMAL SUBUNIT BIOGENESIS GTPASE RSGA"/>
    <property type="match status" value="1"/>
</dbReference>
<evidence type="ECO:0000256" key="6">
    <source>
        <dbReference type="ARBA" id="ARBA00022801"/>
    </source>
</evidence>
<evidence type="ECO:0000256" key="2">
    <source>
        <dbReference type="ARBA" id="ARBA00022517"/>
    </source>
</evidence>
<dbReference type="PROSITE" id="PS51721">
    <property type="entry name" value="G_CP"/>
    <property type="match status" value="1"/>
</dbReference>
<keyword evidence="9 10" id="KW-0342">GTP-binding</keyword>
<dbReference type="SUPFAM" id="SSF52540">
    <property type="entry name" value="P-loop containing nucleoside triphosphate hydrolases"/>
    <property type="match status" value="1"/>
</dbReference>
<protein>
    <recommendedName>
        <fullName evidence="10">Small ribosomal subunit biogenesis GTPase RsgA</fullName>
        <ecNumber evidence="10">3.6.1.-</ecNumber>
    </recommendedName>
</protein>
<dbReference type="Proteomes" id="UP000093199">
    <property type="component" value="Unassembled WGS sequence"/>
</dbReference>
<feature type="binding site" evidence="10">
    <location>
        <position position="293"/>
    </location>
    <ligand>
        <name>Zn(2+)</name>
        <dbReference type="ChEBI" id="CHEBI:29105"/>
    </ligand>
</feature>
<feature type="binding site" evidence="10">
    <location>
        <position position="286"/>
    </location>
    <ligand>
        <name>Zn(2+)</name>
        <dbReference type="ChEBI" id="CHEBI:29105"/>
    </ligand>
</feature>
<dbReference type="PROSITE" id="PS50936">
    <property type="entry name" value="ENGC_GTPASE"/>
    <property type="match status" value="1"/>
</dbReference>
<feature type="binding site" evidence="10">
    <location>
        <begin position="153"/>
        <end position="156"/>
    </location>
    <ligand>
        <name>GTP</name>
        <dbReference type="ChEBI" id="CHEBI:37565"/>
    </ligand>
</feature>
<dbReference type="InterPro" id="IPR004881">
    <property type="entry name" value="Ribosome_biogen_GTPase_RsgA"/>
</dbReference>
<keyword evidence="7 10" id="KW-0862">Zinc</keyword>